<dbReference type="RefSeq" id="WP_345348795.1">
    <property type="nucleotide sequence ID" value="NZ_BAABFB010000059.1"/>
</dbReference>
<protein>
    <submittedName>
        <fullName evidence="2">PH domain-containing protein</fullName>
    </submittedName>
</protein>
<keyword evidence="1" id="KW-1133">Transmembrane helix</keyword>
<name>A0ABP8PEB8_9NOCA</name>
<keyword evidence="3" id="KW-1185">Reference proteome</keyword>
<sequence length="150" mass="16350">MHDPQWSTPTAALTATGIGGVAMALAAVALPADPAGRLLIGLAALGLLVVTALGARQRPRLAVLDGNRGITFRRLRGRLDVDRSELRRVRIVRYPRFGRRVPMLEIDVRPPGSDDDRLLVFGRWDLGADPTTVFEALNARGLVPPERDRT</sequence>
<evidence type="ECO:0000313" key="3">
    <source>
        <dbReference type="Proteomes" id="UP001501183"/>
    </source>
</evidence>
<evidence type="ECO:0000256" key="1">
    <source>
        <dbReference type="SAM" id="Phobius"/>
    </source>
</evidence>
<proteinExistence type="predicted"/>
<dbReference type="Proteomes" id="UP001501183">
    <property type="component" value="Unassembled WGS sequence"/>
</dbReference>
<keyword evidence="1" id="KW-0812">Transmembrane</keyword>
<dbReference type="EMBL" id="BAABFB010000059">
    <property type="protein sequence ID" value="GAA4484860.1"/>
    <property type="molecule type" value="Genomic_DNA"/>
</dbReference>
<evidence type="ECO:0000313" key="2">
    <source>
        <dbReference type="EMBL" id="GAA4484860.1"/>
    </source>
</evidence>
<accession>A0ABP8PEB8</accession>
<reference evidence="3" key="1">
    <citation type="journal article" date="2019" name="Int. J. Syst. Evol. Microbiol.">
        <title>The Global Catalogue of Microorganisms (GCM) 10K type strain sequencing project: providing services to taxonomists for standard genome sequencing and annotation.</title>
        <authorList>
            <consortium name="The Broad Institute Genomics Platform"/>
            <consortium name="The Broad Institute Genome Sequencing Center for Infectious Disease"/>
            <person name="Wu L."/>
            <person name="Ma J."/>
        </authorList>
    </citation>
    <scope>NUCLEOTIDE SEQUENCE [LARGE SCALE GENOMIC DNA]</scope>
    <source>
        <strain evidence="3">JCM 32206</strain>
    </source>
</reference>
<organism evidence="2 3">
    <name type="scientific">Rhodococcus olei</name>
    <dbReference type="NCBI Taxonomy" id="2161675"/>
    <lineage>
        <taxon>Bacteria</taxon>
        <taxon>Bacillati</taxon>
        <taxon>Actinomycetota</taxon>
        <taxon>Actinomycetes</taxon>
        <taxon>Mycobacteriales</taxon>
        <taxon>Nocardiaceae</taxon>
        <taxon>Rhodococcus</taxon>
    </lineage>
</organism>
<gene>
    <name evidence="2" type="ORF">GCM10023094_38910</name>
</gene>
<feature type="transmembrane region" description="Helical" evidence="1">
    <location>
        <begin position="12"/>
        <end position="32"/>
    </location>
</feature>
<comment type="caution">
    <text evidence="2">The sequence shown here is derived from an EMBL/GenBank/DDBJ whole genome shotgun (WGS) entry which is preliminary data.</text>
</comment>
<feature type="transmembrane region" description="Helical" evidence="1">
    <location>
        <begin position="38"/>
        <end position="55"/>
    </location>
</feature>
<keyword evidence="1" id="KW-0472">Membrane</keyword>